<evidence type="ECO:0000313" key="3">
    <source>
        <dbReference type="EMBL" id="OGZ96378.1"/>
    </source>
</evidence>
<dbReference type="SUPFAM" id="SSF52499">
    <property type="entry name" value="Isochorismatase-like hydrolases"/>
    <property type="match status" value="1"/>
</dbReference>
<proteinExistence type="inferred from homology"/>
<name>A0A1G2KDA9_9BACT</name>
<reference evidence="3 4" key="1">
    <citation type="journal article" date="2016" name="Nat. Commun.">
        <title>Thousands of microbial genomes shed light on interconnected biogeochemical processes in an aquifer system.</title>
        <authorList>
            <person name="Anantharaman K."/>
            <person name="Brown C.T."/>
            <person name="Hug L.A."/>
            <person name="Sharon I."/>
            <person name="Castelle C.J."/>
            <person name="Probst A.J."/>
            <person name="Thomas B.C."/>
            <person name="Singh A."/>
            <person name="Wilkins M.J."/>
            <person name="Karaoz U."/>
            <person name="Brodie E.L."/>
            <person name="Williams K.H."/>
            <person name="Hubbard S.S."/>
            <person name="Banfield J.F."/>
        </authorList>
    </citation>
    <scope>NUCLEOTIDE SEQUENCE [LARGE SCALE GENOMIC DNA]</scope>
</reference>
<dbReference type="PANTHER" id="PTHR11080:SF2">
    <property type="entry name" value="LD05707P"/>
    <property type="match status" value="1"/>
</dbReference>
<dbReference type="Proteomes" id="UP000178574">
    <property type="component" value="Unassembled WGS sequence"/>
</dbReference>
<accession>A0A1G2KDA9</accession>
<dbReference type="AlphaFoldDB" id="A0A1G2KDA9"/>
<comment type="similarity">
    <text evidence="1">Belongs to the isochorismatase family.</text>
</comment>
<evidence type="ECO:0000256" key="2">
    <source>
        <dbReference type="ARBA" id="ARBA00022801"/>
    </source>
</evidence>
<dbReference type="InterPro" id="IPR052347">
    <property type="entry name" value="Isochorismatase_Nicotinamidase"/>
</dbReference>
<keyword evidence="2" id="KW-0378">Hydrolase</keyword>
<dbReference type="PANTHER" id="PTHR11080">
    <property type="entry name" value="PYRAZINAMIDASE/NICOTINAMIDASE"/>
    <property type="match status" value="1"/>
</dbReference>
<protein>
    <submittedName>
        <fullName evidence="3">Nicotinamidase</fullName>
    </submittedName>
</protein>
<organism evidence="3 4">
    <name type="scientific">Candidatus Sungbacteria bacterium RIFCSPHIGHO2_01_FULL_50_25</name>
    <dbReference type="NCBI Taxonomy" id="1802265"/>
    <lineage>
        <taxon>Bacteria</taxon>
        <taxon>Candidatus Sungiibacteriota</taxon>
    </lineage>
</organism>
<dbReference type="Gene3D" id="3.40.50.850">
    <property type="entry name" value="Isochorismatase-like"/>
    <property type="match status" value="1"/>
</dbReference>
<evidence type="ECO:0000313" key="4">
    <source>
        <dbReference type="Proteomes" id="UP000178574"/>
    </source>
</evidence>
<gene>
    <name evidence="3" type="ORF">A2847_01020</name>
</gene>
<sequence>MMITTLPFPTHYDPSNVAKWAYGPNQMDLFSNAHLWAKVHGVRPSGSDKTKLLLLLIDAQKDFSFKEGTLYVGGRSGNGAVEDSRRIAEFIYRNAGVITDITVTMDTHFVYQIFFTTFWLDKDGNHPAPFQEIVTDDIRSGKLRPNPAVAWWLCESNYTWLVKQVMFYTAELERAGKYKLYLWPPHCILGGDGHALVGAIQEARLWHSLMRGSRAAVEIKGGNPLTENYSVLRPEVLMRWDGEPLDQKNTAFIEKLLTSDAVAIAGQAASHCVKSSIDDLLTEIATQDPKLARKVYVITDCMSAVTVPDGKGGFLADFTPQVEDAFKRFAAAGMNLVTSTQPIDSWPGLEIS</sequence>
<evidence type="ECO:0000256" key="1">
    <source>
        <dbReference type="ARBA" id="ARBA00006336"/>
    </source>
</evidence>
<comment type="caution">
    <text evidence="3">The sequence shown here is derived from an EMBL/GenBank/DDBJ whole genome shotgun (WGS) entry which is preliminary data.</text>
</comment>
<dbReference type="EMBL" id="MHQD01000014">
    <property type="protein sequence ID" value="OGZ96378.1"/>
    <property type="molecule type" value="Genomic_DNA"/>
</dbReference>
<dbReference type="GO" id="GO:0016787">
    <property type="term" value="F:hydrolase activity"/>
    <property type="evidence" value="ECO:0007669"/>
    <property type="project" value="UniProtKB-KW"/>
</dbReference>
<dbReference type="InterPro" id="IPR036380">
    <property type="entry name" value="Isochorismatase-like_sf"/>
</dbReference>